<feature type="region of interest" description="Disordered" evidence="11">
    <location>
        <begin position="107"/>
        <end position="131"/>
    </location>
</feature>
<dbReference type="InterPro" id="IPR036388">
    <property type="entry name" value="WH-like_DNA-bd_sf"/>
</dbReference>
<dbReference type="Proteomes" id="UP000242715">
    <property type="component" value="Unassembled WGS sequence"/>
</dbReference>
<dbReference type="EMBL" id="DF973780">
    <property type="protein sequence ID" value="GAU39834.1"/>
    <property type="molecule type" value="Genomic_DNA"/>
</dbReference>
<feature type="domain" description="HSF-type DNA-binding" evidence="12">
    <location>
        <begin position="49"/>
        <end position="73"/>
    </location>
</feature>
<sequence length="256" mass="28543">MSQRSAPAPFLSKTYEMVDDPLTDDVISWSENGNTFVVLKHAEFARDLLPKYFKHNNFSSFVRQLNTYGFRKIVPDKWEFANENFKRGQRQLLATIKRRKVQSPVIGRPIGNGLNSTSNSGGEDMGSTSTGSVERNTYFADLSSENEKLKKDNEKLSVELALAKKQCGELVAFLRNITNIPPDQINRIIRQGTNGSSLDGVHFYDDLNTTAVGEGKCEGLKLFGVKIDMANAKDDCRKRGREDSIGGANNKLKTVV</sequence>
<organism evidence="13 14">
    <name type="scientific">Trifolium subterraneum</name>
    <name type="common">Subterranean clover</name>
    <dbReference type="NCBI Taxonomy" id="3900"/>
    <lineage>
        <taxon>Eukaryota</taxon>
        <taxon>Viridiplantae</taxon>
        <taxon>Streptophyta</taxon>
        <taxon>Embryophyta</taxon>
        <taxon>Tracheophyta</taxon>
        <taxon>Spermatophyta</taxon>
        <taxon>Magnoliopsida</taxon>
        <taxon>eudicotyledons</taxon>
        <taxon>Gunneridae</taxon>
        <taxon>Pentapetalae</taxon>
        <taxon>rosids</taxon>
        <taxon>fabids</taxon>
        <taxon>Fabales</taxon>
        <taxon>Fabaceae</taxon>
        <taxon>Papilionoideae</taxon>
        <taxon>50 kb inversion clade</taxon>
        <taxon>NPAAA clade</taxon>
        <taxon>Hologalegina</taxon>
        <taxon>IRL clade</taxon>
        <taxon>Trifolieae</taxon>
        <taxon>Trifolium</taxon>
    </lineage>
</organism>
<evidence type="ECO:0000256" key="6">
    <source>
        <dbReference type="ARBA" id="ARBA00023125"/>
    </source>
</evidence>
<keyword evidence="5" id="KW-0346">Stress response</keyword>
<dbReference type="Gene3D" id="1.10.10.10">
    <property type="entry name" value="Winged helix-like DNA-binding domain superfamily/Winged helix DNA-binding domain"/>
    <property type="match status" value="1"/>
</dbReference>
<keyword evidence="10" id="KW-0175">Coiled coil</keyword>
<feature type="compositionally biased region" description="Low complexity" evidence="11">
    <location>
        <begin position="111"/>
        <end position="122"/>
    </location>
</feature>
<dbReference type="OrthoDB" id="60033at2759"/>
<dbReference type="AlphaFoldDB" id="A0A2Z6N4L0"/>
<reference evidence="14" key="1">
    <citation type="journal article" date="2017" name="Front. Plant Sci.">
        <title>Climate Clever Clovers: New Paradigm to Reduce the Environmental Footprint of Ruminants by Breeding Low Methanogenic Forages Utilizing Haplotype Variation.</title>
        <authorList>
            <person name="Kaur P."/>
            <person name="Appels R."/>
            <person name="Bayer P.E."/>
            <person name="Keeble-Gagnere G."/>
            <person name="Wang J."/>
            <person name="Hirakawa H."/>
            <person name="Shirasawa K."/>
            <person name="Vercoe P."/>
            <person name="Stefanova K."/>
            <person name="Durmic Z."/>
            <person name="Nichols P."/>
            <person name="Revell C."/>
            <person name="Isobe S.N."/>
            <person name="Edwards D."/>
            <person name="Erskine W."/>
        </authorList>
    </citation>
    <scope>NUCLEOTIDE SEQUENCE [LARGE SCALE GENOMIC DNA]</scope>
    <source>
        <strain evidence="14">cv. Daliak</strain>
    </source>
</reference>
<dbReference type="FunFam" id="1.10.10.10:FF:000037">
    <property type="entry name" value="Heat stress transcription factor B-4"/>
    <property type="match status" value="1"/>
</dbReference>
<evidence type="ECO:0000256" key="1">
    <source>
        <dbReference type="ARBA" id="ARBA00004123"/>
    </source>
</evidence>
<feature type="coiled-coil region" evidence="10">
    <location>
        <begin position="139"/>
        <end position="166"/>
    </location>
</feature>
<comment type="subunit">
    <text evidence="2">Homotrimer.</text>
</comment>
<dbReference type="InterPro" id="IPR000232">
    <property type="entry name" value="HSF_DNA-bd"/>
</dbReference>
<dbReference type="PROSITE" id="PS00434">
    <property type="entry name" value="HSF_DOMAIN"/>
    <property type="match status" value="1"/>
</dbReference>
<evidence type="ECO:0000313" key="13">
    <source>
        <dbReference type="EMBL" id="GAU39834.1"/>
    </source>
</evidence>
<keyword evidence="6" id="KW-0238">DNA-binding</keyword>
<evidence type="ECO:0000256" key="10">
    <source>
        <dbReference type="SAM" id="Coils"/>
    </source>
</evidence>
<dbReference type="GO" id="GO:0000978">
    <property type="term" value="F:RNA polymerase II cis-regulatory region sequence-specific DNA binding"/>
    <property type="evidence" value="ECO:0007669"/>
    <property type="project" value="TreeGrafter"/>
</dbReference>
<dbReference type="PANTHER" id="PTHR10015">
    <property type="entry name" value="HEAT SHOCK TRANSCRIPTION FACTOR"/>
    <property type="match status" value="1"/>
</dbReference>
<dbReference type="PANTHER" id="PTHR10015:SF329">
    <property type="entry name" value="HEAT STRESS TRANSCRIPTION FACTOR B-1"/>
    <property type="match status" value="1"/>
</dbReference>
<evidence type="ECO:0000256" key="4">
    <source>
        <dbReference type="ARBA" id="ARBA00023015"/>
    </source>
</evidence>
<protein>
    <recommendedName>
        <fullName evidence="12">HSF-type DNA-binding domain-containing protein</fullName>
    </recommendedName>
</protein>
<keyword evidence="8" id="KW-0539">Nucleus</keyword>
<keyword evidence="7" id="KW-0804">Transcription</keyword>
<comment type="similarity">
    <text evidence="9">Belongs to the HSF family.</text>
</comment>
<dbReference type="PRINTS" id="PR00056">
    <property type="entry name" value="HSFDOMAIN"/>
</dbReference>
<dbReference type="GO" id="GO:0006357">
    <property type="term" value="P:regulation of transcription by RNA polymerase II"/>
    <property type="evidence" value="ECO:0007669"/>
    <property type="project" value="TreeGrafter"/>
</dbReference>
<dbReference type="GO" id="GO:0005634">
    <property type="term" value="C:nucleus"/>
    <property type="evidence" value="ECO:0007669"/>
    <property type="project" value="UniProtKB-SubCell"/>
</dbReference>
<name>A0A2Z6N4L0_TRISU</name>
<dbReference type="InterPro" id="IPR036390">
    <property type="entry name" value="WH_DNA-bd_sf"/>
</dbReference>
<evidence type="ECO:0000256" key="11">
    <source>
        <dbReference type="SAM" id="MobiDB-lite"/>
    </source>
</evidence>
<dbReference type="Pfam" id="PF00447">
    <property type="entry name" value="HSF_DNA-bind"/>
    <property type="match status" value="1"/>
</dbReference>
<proteinExistence type="inferred from homology"/>
<dbReference type="GO" id="GO:0003700">
    <property type="term" value="F:DNA-binding transcription factor activity"/>
    <property type="evidence" value="ECO:0007669"/>
    <property type="project" value="InterPro"/>
</dbReference>
<accession>A0A2Z6N4L0</accession>
<evidence type="ECO:0000256" key="5">
    <source>
        <dbReference type="ARBA" id="ARBA00023016"/>
    </source>
</evidence>
<evidence type="ECO:0000256" key="8">
    <source>
        <dbReference type="ARBA" id="ARBA00023242"/>
    </source>
</evidence>
<evidence type="ECO:0000313" key="14">
    <source>
        <dbReference type="Proteomes" id="UP000242715"/>
    </source>
</evidence>
<evidence type="ECO:0000256" key="2">
    <source>
        <dbReference type="ARBA" id="ARBA00011233"/>
    </source>
</evidence>
<evidence type="ECO:0000259" key="12">
    <source>
        <dbReference type="PROSITE" id="PS00434"/>
    </source>
</evidence>
<keyword evidence="3" id="KW-0597">Phosphoprotein</keyword>
<evidence type="ECO:0000256" key="3">
    <source>
        <dbReference type="ARBA" id="ARBA00022553"/>
    </source>
</evidence>
<comment type="subcellular location">
    <subcellularLocation>
        <location evidence="1">Nucleus</location>
    </subcellularLocation>
</comment>
<keyword evidence="14" id="KW-1185">Reference proteome</keyword>
<dbReference type="SUPFAM" id="SSF46785">
    <property type="entry name" value="Winged helix' DNA-binding domain"/>
    <property type="match status" value="1"/>
</dbReference>
<evidence type="ECO:0000256" key="9">
    <source>
        <dbReference type="RuleBase" id="RU004020"/>
    </source>
</evidence>
<evidence type="ECO:0000256" key="7">
    <source>
        <dbReference type="ARBA" id="ARBA00023163"/>
    </source>
</evidence>
<dbReference type="SMART" id="SM00415">
    <property type="entry name" value="HSF"/>
    <property type="match status" value="1"/>
</dbReference>
<gene>
    <name evidence="13" type="ORF">TSUD_154640</name>
</gene>
<keyword evidence="4" id="KW-0805">Transcription regulation</keyword>